<accession>A0A2G5UQQ7</accession>
<reference evidence="2" key="1">
    <citation type="submission" date="2017-10" db="EMBL/GenBank/DDBJ databases">
        <title>Rapid genome shrinkage in a self-fertile nematode reveals novel sperm competition proteins.</title>
        <authorList>
            <person name="Yin D."/>
            <person name="Schwarz E.M."/>
            <person name="Thomas C.G."/>
            <person name="Felde R.L."/>
            <person name="Korf I.F."/>
            <person name="Cutter A.D."/>
            <person name="Schartner C.M."/>
            <person name="Ralston E.J."/>
            <person name="Meyer B.J."/>
            <person name="Haag E.S."/>
        </authorList>
    </citation>
    <scope>NUCLEOTIDE SEQUENCE [LARGE SCALE GENOMIC DNA]</scope>
    <source>
        <strain evidence="2">JU1422</strain>
    </source>
</reference>
<keyword evidence="2" id="KW-1185">Reference proteome</keyword>
<dbReference type="EMBL" id="PDUG01000003">
    <property type="protein sequence ID" value="PIC41849.1"/>
    <property type="molecule type" value="Genomic_DNA"/>
</dbReference>
<gene>
    <name evidence="1" type="primary">Cnig_chr_III.g9126</name>
    <name evidence="1" type="ORF">B9Z55_009126</name>
</gene>
<dbReference type="OrthoDB" id="10685501at2759"/>
<dbReference type="STRING" id="1611254.A0A2G5UQQ7"/>
<dbReference type="AlphaFoldDB" id="A0A2G5UQQ7"/>
<sequence length="116" mass="13719">METFNSVLDEFNINKKLITIVPDPTYEFSKSSMLEYGKATEQRQSPNGTWLLDSCHAIFSIFHRVVWAVNWKKNECEAHENCKQEMKRMIIEVMRRYQSIQEGELIPIAFIDEIMK</sequence>
<proteinExistence type="predicted"/>
<dbReference type="Proteomes" id="UP000230233">
    <property type="component" value="Chromosome III"/>
</dbReference>
<evidence type="ECO:0000313" key="2">
    <source>
        <dbReference type="Proteomes" id="UP000230233"/>
    </source>
</evidence>
<evidence type="ECO:0000313" key="1">
    <source>
        <dbReference type="EMBL" id="PIC41849.1"/>
    </source>
</evidence>
<name>A0A2G5UQQ7_9PELO</name>
<organism evidence="1 2">
    <name type="scientific">Caenorhabditis nigoni</name>
    <dbReference type="NCBI Taxonomy" id="1611254"/>
    <lineage>
        <taxon>Eukaryota</taxon>
        <taxon>Metazoa</taxon>
        <taxon>Ecdysozoa</taxon>
        <taxon>Nematoda</taxon>
        <taxon>Chromadorea</taxon>
        <taxon>Rhabditida</taxon>
        <taxon>Rhabditina</taxon>
        <taxon>Rhabditomorpha</taxon>
        <taxon>Rhabditoidea</taxon>
        <taxon>Rhabditidae</taxon>
        <taxon>Peloderinae</taxon>
        <taxon>Caenorhabditis</taxon>
    </lineage>
</organism>
<comment type="caution">
    <text evidence="1">The sequence shown here is derived from an EMBL/GenBank/DDBJ whole genome shotgun (WGS) entry which is preliminary data.</text>
</comment>
<protein>
    <submittedName>
        <fullName evidence="1">Uncharacterized protein</fullName>
    </submittedName>
</protein>